<accession>A0A1G2B4E3</accession>
<reference evidence="2 3" key="1">
    <citation type="journal article" date="2016" name="Nat. Commun.">
        <title>Thousands of microbial genomes shed light on interconnected biogeochemical processes in an aquifer system.</title>
        <authorList>
            <person name="Anantharaman K."/>
            <person name="Brown C.T."/>
            <person name="Hug L.A."/>
            <person name="Sharon I."/>
            <person name="Castelle C.J."/>
            <person name="Probst A.J."/>
            <person name="Thomas B.C."/>
            <person name="Singh A."/>
            <person name="Wilkins M.J."/>
            <person name="Karaoz U."/>
            <person name="Brodie E.L."/>
            <person name="Williams K.H."/>
            <person name="Hubbard S.S."/>
            <person name="Banfield J.F."/>
        </authorList>
    </citation>
    <scope>NUCLEOTIDE SEQUENCE [LARGE SCALE GENOMIC DNA]</scope>
</reference>
<evidence type="ECO:0000256" key="1">
    <source>
        <dbReference type="SAM" id="Phobius"/>
    </source>
</evidence>
<keyword evidence="1" id="KW-1133">Transmembrane helix</keyword>
<dbReference type="EMBL" id="MHKE01000012">
    <property type="protein sequence ID" value="OGY84028.1"/>
    <property type="molecule type" value="Genomic_DNA"/>
</dbReference>
<evidence type="ECO:0000313" key="2">
    <source>
        <dbReference type="EMBL" id="OGY84028.1"/>
    </source>
</evidence>
<comment type="caution">
    <text evidence="2">The sequence shown here is derived from an EMBL/GenBank/DDBJ whole genome shotgun (WGS) entry which is preliminary data.</text>
</comment>
<feature type="transmembrane region" description="Helical" evidence="1">
    <location>
        <begin position="20"/>
        <end position="41"/>
    </location>
</feature>
<dbReference type="Proteomes" id="UP000179164">
    <property type="component" value="Unassembled WGS sequence"/>
</dbReference>
<evidence type="ECO:0000313" key="3">
    <source>
        <dbReference type="Proteomes" id="UP000179164"/>
    </source>
</evidence>
<name>A0A1G2B4E3_9BACT</name>
<dbReference type="AlphaFoldDB" id="A0A1G2B4E3"/>
<proteinExistence type="predicted"/>
<gene>
    <name evidence="2" type="ORF">A2898_02055</name>
</gene>
<keyword evidence="1" id="KW-0812">Transmembrane</keyword>
<protein>
    <submittedName>
        <fullName evidence="2">Uncharacterized protein</fullName>
    </submittedName>
</protein>
<keyword evidence="1" id="KW-0472">Membrane</keyword>
<dbReference type="STRING" id="1798543.A2898_02055"/>
<sequence>MNDQPREQNKNISPAHKKLYIILAVFGVVILAAGGYLLLYVTNQVPKSCRTIDTSGPELTFEMNYCIGGGCYADTQEVCEAIDIVNEKIEAGADGKPDCEWVDNYCQPNK</sequence>
<organism evidence="2 3">
    <name type="scientific">Candidatus Kerfeldbacteria bacterium RIFCSPLOWO2_01_FULL_48_11</name>
    <dbReference type="NCBI Taxonomy" id="1798543"/>
    <lineage>
        <taxon>Bacteria</taxon>
        <taxon>Candidatus Kerfeldiibacteriota</taxon>
    </lineage>
</organism>